<dbReference type="GO" id="GO:0004252">
    <property type="term" value="F:serine-type endopeptidase activity"/>
    <property type="evidence" value="ECO:0007669"/>
    <property type="project" value="InterPro"/>
</dbReference>
<dbReference type="SUPFAM" id="SSF50156">
    <property type="entry name" value="PDZ domain-like"/>
    <property type="match status" value="2"/>
</dbReference>
<dbReference type="InterPro" id="IPR009003">
    <property type="entry name" value="Peptidase_S1_PA"/>
</dbReference>
<dbReference type="SMART" id="SM00228">
    <property type="entry name" value="PDZ"/>
    <property type="match status" value="2"/>
</dbReference>
<dbReference type="AlphaFoldDB" id="A0A1T3MH43"/>
<keyword evidence="3" id="KW-0378">Hydrolase</keyword>
<dbReference type="Gene3D" id="2.30.42.10">
    <property type="match status" value="2"/>
</dbReference>
<accession>A0A1T3MH43</accession>
<evidence type="ECO:0000313" key="7">
    <source>
        <dbReference type="Proteomes" id="UP000190813"/>
    </source>
</evidence>
<dbReference type="Gene3D" id="2.40.10.120">
    <property type="match status" value="1"/>
</dbReference>
<dbReference type="InterPro" id="IPR001478">
    <property type="entry name" value="PDZ"/>
</dbReference>
<dbReference type="Proteomes" id="UP000190813">
    <property type="component" value="Unassembled WGS sequence"/>
</dbReference>
<keyword evidence="7" id="KW-1185">Reference proteome</keyword>
<dbReference type="PANTHER" id="PTHR22939">
    <property type="entry name" value="SERINE PROTEASE FAMILY S1C HTRA-RELATED"/>
    <property type="match status" value="1"/>
</dbReference>
<comment type="similarity">
    <text evidence="1">Belongs to the peptidase S1C family.</text>
</comment>
<evidence type="ECO:0000256" key="1">
    <source>
        <dbReference type="ARBA" id="ARBA00010541"/>
    </source>
</evidence>
<dbReference type="PRINTS" id="PR00834">
    <property type="entry name" value="PROTEASES2C"/>
</dbReference>
<evidence type="ECO:0000259" key="5">
    <source>
        <dbReference type="PROSITE" id="PS50106"/>
    </source>
</evidence>
<feature type="domain" description="PDZ" evidence="5">
    <location>
        <begin position="300"/>
        <end position="390"/>
    </location>
</feature>
<dbReference type="SUPFAM" id="SSF50494">
    <property type="entry name" value="Trypsin-like serine proteases"/>
    <property type="match status" value="1"/>
</dbReference>
<evidence type="ECO:0000256" key="3">
    <source>
        <dbReference type="ARBA" id="ARBA00022801"/>
    </source>
</evidence>
<protein>
    <submittedName>
        <fullName evidence="6">Protease</fullName>
    </submittedName>
</protein>
<feature type="compositionally biased region" description="Low complexity" evidence="4">
    <location>
        <begin position="106"/>
        <end position="115"/>
    </location>
</feature>
<sequence>MDFKKIMPLAVVGVLSAATTVGTLHYFDSNHDTNGDFNYFHSSRKDGQFASLNAVALGDDFVKASKTAVPAVVTIKNYQSNAGRNRGMDQDLFDFFFGDPFGGRKQQQPQQQQPPKDMPSGLGSGVIISPDGYIITNNHVVANANKLEVVLSNKKSYTANLIGTDPSTDIALLKIEDKGLPYLNFANSDLAEVGQWVLAIGNPLGLNSTVTAGIISAKGRSIDLLSQQSKTPIESFIQTDAVINRGNSGGALININGDLIGINSAISSSSGYYEGYGFAVPSNLARKVVEDIKKFGIVQRGFLGVSNLDLSDEMLIRQYNQQYKTNIKPGIGMYVINVADNSGALDAGIKKGDIITKIDGQNITNFADLSLAIGSKRPGDVVKVSYQRNGKENTTSVTLKDQDGNTKFRSKADLPVAEKLGADFQPLTERDKVYFGLDSGVGVVNVTDSGLLASIGIGERNIITEINGKPVNSKKDVEKILNNYKGQVNVKYLDDNGRMTSRGFKMP</sequence>
<evidence type="ECO:0000256" key="2">
    <source>
        <dbReference type="ARBA" id="ARBA00022670"/>
    </source>
</evidence>
<proteinExistence type="inferred from homology"/>
<name>A0A1T3MH43_9FLAO</name>
<dbReference type="PANTHER" id="PTHR22939:SF129">
    <property type="entry name" value="SERINE PROTEASE HTRA2, MITOCHONDRIAL"/>
    <property type="match status" value="1"/>
</dbReference>
<evidence type="ECO:0000256" key="4">
    <source>
        <dbReference type="SAM" id="MobiDB-lite"/>
    </source>
</evidence>
<dbReference type="InterPro" id="IPR036034">
    <property type="entry name" value="PDZ_sf"/>
</dbReference>
<dbReference type="GO" id="GO:0006508">
    <property type="term" value="P:proteolysis"/>
    <property type="evidence" value="ECO:0007669"/>
    <property type="project" value="UniProtKB-KW"/>
</dbReference>
<reference evidence="6 7" key="1">
    <citation type="submission" date="2016-06" db="EMBL/GenBank/DDBJ databases">
        <title>Revisiting the taxonomy of the Elizabethkingia Genus based on Whole-Genome Sequencing, Optical Mapping, and MALDI-TOF.</title>
        <authorList>
            <person name="Nicholson A.C."/>
        </authorList>
    </citation>
    <scope>NUCLEOTIDE SEQUENCE [LARGE SCALE GENOMIC DNA]</scope>
    <source>
        <strain evidence="6 7">G4070</strain>
    </source>
</reference>
<comment type="caution">
    <text evidence="6">The sequence shown here is derived from an EMBL/GenBank/DDBJ whole genome shotgun (WGS) entry which is preliminary data.</text>
</comment>
<gene>
    <name evidence="6" type="ORF">BAZ10_06750</name>
</gene>
<dbReference type="Pfam" id="PF13365">
    <property type="entry name" value="Trypsin_2"/>
    <property type="match status" value="1"/>
</dbReference>
<keyword evidence="2 6" id="KW-0645">Protease</keyword>
<dbReference type="EMBL" id="MAHX01000016">
    <property type="protein sequence ID" value="OPC63769.1"/>
    <property type="molecule type" value="Genomic_DNA"/>
</dbReference>
<dbReference type="InterPro" id="IPR001940">
    <property type="entry name" value="Peptidase_S1C"/>
</dbReference>
<evidence type="ECO:0000313" key="6">
    <source>
        <dbReference type="EMBL" id="OPC63769.1"/>
    </source>
</evidence>
<dbReference type="RefSeq" id="WP_078772372.1">
    <property type="nucleotide sequence ID" value="NZ_CBCSBR010000003.1"/>
</dbReference>
<organism evidence="6 7">
    <name type="scientific">Elizabethkingia occulta</name>
    <dbReference type="NCBI Taxonomy" id="1867263"/>
    <lineage>
        <taxon>Bacteria</taxon>
        <taxon>Pseudomonadati</taxon>
        <taxon>Bacteroidota</taxon>
        <taxon>Flavobacteriia</taxon>
        <taxon>Flavobacteriales</taxon>
        <taxon>Weeksellaceae</taxon>
        <taxon>Elizabethkingia</taxon>
    </lineage>
</organism>
<dbReference type="Pfam" id="PF13180">
    <property type="entry name" value="PDZ_2"/>
    <property type="match status" value="1"/>
</dbReference>
<dbReference type="PROSITE" id="PS50106">
    <property type="entry name" value="PDZ"/>
    <property type="match status" value="1"/>
</dbReference>
<feature type="region of interest" description="Disordered" evidence="4">
    <location>
        <begin position="103"/>
        <end position="122"/>
    </location>
</feature>